<evidence type="ECO:0000256" key="3">
    <source>
        <dbReference type="ARBA" id="ARBA00022679"/>
    </source>
</evidence>
<dbReference type="AlphaFoldDB" id="A0A1Z4LW56"/>
<gene>
    <name evidence="10" type="ORF">NIES267_49690</name>
</gene>
<dbReference type="GO" id="GO:0005524">
    <property type="term" value="F:ATP binding"/>
    <property type="evidence" value="ECO:0007669"/>
    <property type="project" value="UniProtKB-KW"/>
</dbReference>
<comment type="catalytic activity">
    <reaction evidence="8">
        <text>L-seryl-[protein] + ATP = O-phospho-L-seryl-[protein] + ADP + H(+)</text>
        <dbReference type="Rhea" id="RHEA:17989"/>
        <dbReference type="Rhea" id="RHEA-COMP:9863"/>
        <dbReference type="Rhea" id="RHEA-COMP:11604"/>
        <dbReference type="ChEBI" id="CHEBI:15378"/>
        <dbReference type="ChEBI" id="CHEBI:29999"/>
        <dbReference type="ChEBI" id="CHEBI:30616"/>
        <dbReference type="ChEBI" id="CHEBI:83421"/>
        <dbReference type="ChEBI" id="CHEBI:456216"/>
        <dbReference type="EC" id="2.7.11.1"/>
    </reaction>
</comment>
<accession>A0A1Z4LW56</accession>
<dbReference type="PROSITE" id="PS50011">
    <property type="entry name" value="PROTEIN_KINASE_DOM"/>
    <property type="match status" value="1"/>
</dbReference>
<dbReference type="PANTHER" id="PTHR24363">
    <property type="entry name" value="SERINE/THREONINE PROTEIN KINASE"/>
    <property type="match status" value="1"/>
</dbReference>
<dbReference type="InterPro" id="IPR011009">
    <property type="entry name" value="Kinase-like_dom_sf"/>
</dbReference>
<dbReference type="PANTHER" id="PTHR24363:SF0">
    <property type="entry name" value="SERINE_THREONINE KINASE LIKE DOMAIN CONTAINING 1"/>
    <property type="match status" value="1"/>
</dbReference>
<evidence type="ECO:0000259" key="9">
    <source>
        <dbReference type="PROSITE" id="PS50011"/>
    </source>
</evidence>
<keyword evidence="3" id="KW-0808">Transferase</keyword>
<protein>
    <recommendedName>
        <fullName evidence="1">non-specific serine/threonine protein kinase</fullName>
        <ecNumber evidence="1">2.7.11.1</ecNumber>
    </recommendedName>
</protein>
<evidence type="ECO:0000256" key="6">
    <source>
        <dbReference type="ARBA" id="ARBA00022840"/>
    </source>
</evidence>
<dbReference type="SMART" id="SM00220">
    <property type="entry name" value="S_TKc"/>
    <property type="match status" value="1"/>
</dbReference>
<comment type="catalytic activity">
    <reaction evidence="7">
        <text>L-threonyl-[protein] + ATP = O-phospho-L-threonyl-[protein] + ADP + H(+)</text>
        <dbReference type="Rhea" id="RHEA:46608"/>
        <dbReference type="Rhea" id="RHEA-COMP:11060"/>
        <dbReference type="Rhea" id="RHEA-COMP:11605"/>
        <dbReference type="ChEBI" id="CHEBI:15378"/>
        <dbReference type="ChEBI" id="CHEBI:30013"/>
        <dbReference type="ChEBI" id="CHEBI:30616"/>
        <dbReference type="ChEBI" id="CHEBI:61977"/>
        <dbReference type="ChEBI" id="CHEBI:456216"/>
        <dbReference type="EC" id="2.7.11.1"/>
    </reaction>
</comment>
<dbReference type="Pfam" id="PF00069">
    <property type="entry name" value="Pkinase"/>
    <property type="match status" value="1"/>
</dbReference>
<keyword evidence="11" id="KW-1185">Reference proteome</keyword>
<proteinExistence type="predicted"/>
<keyword evidence="6" id="KW-0067">ATP-binding</keyword>
<reference evidence="10 11" key="1">
    <citation type="submission" date="2017-06" db="EMBL/GenBank/DDBJ databases">
        <title>Genome sequencing of cyanobaciteial culture collection at National Institute for Environmental Studies (NIES).</title>
        <authorList>
            <person name="Hirose Y."/>
            <person name="Shimura Y."/>
            <person name="Fujisawa T."/>
            <person name="Nakamura Y."/>
            <person name="Kawachi M."/>
        </authorList>
    </citation>
    <scope>NUCLEOTIDE SEQUENCE [LARGE SCALE GENOMIC DNA]</scope>
    <source>
        <strain evidence="10 11">NIES-267</strain>
    </source>
</reference>
<feature type="domain" description="Protein kinase" evidence="9">
    <location>
        <begin position="10"/>
        <end position="275"/>
    </location>
</feature>
<dbReference type="InterPro" id="IPR008271">
    <property type="entry name" value="Ser/Thr_kinase_AS"/>
</dbReference>
<dbReference type="InterPro" id="IPR025344">
    <property type="entry name" value="CDP1-like_IMS"/>
</dbReference>
<keyword evidence="2 10" id="KW-0723">Serine/threonine-protein kinase</keyword>
<evidence type="ECO:0000256" key="5">
    <source>
        <dbReference type="ARBA" id="ARBA00022777"/>
    </source>
</evidence>
<evidence type="ECO:0000256" key="7">
    <source>
        <dbReference type="ARBA" id="ARBA00047899"/>
    </source>
</evidence>
<dbReference type="InterPro" id="IPR000719">
    <property type="entry name" value="Prot_kinase_dom"/>
</dbReference>
<organism evidence="10 11">
    <name type="scientific">Calothrix parasitica NIES-267</name>
    <dbReference type="NCBI Taxonomy" id="1973488"/>
    <lineage>
        <taxon>Bacteria</taxon>
        <taxon>Bacillati</taxon>
        <taxon>Cyanobacteriota</taxon>
        <taxon>Cyanophyceae</taxon>
        <taxon>Nostocales</taxon>
        <taxon>Calotrichaceae</taxon>
        <taxon>Calothrix</taxon>
    </lineage>
</organism>
<dbReference type="Pfam" id="PF13355">
    <property type="entry name" value="ARC6-like_IMS"/>
    <property type="match status" value="1"/>
</dbReference>
<dbReference type="GO" id="GO:0004674">
    <property type="term" value="F:protein serine/threonine kinase activity"/>
    <property type="evidence" value="ECO:0007669"/>
    <property type="project" value="UniProtKB-KW"/>
</dbReference>
<dbReference type="SUPFAM" id="SSF56112">
    <property type="entry name" value="Protein kinase-like (PK-like)"/>
    <property type="match status" value="1"/>
</dbReference>
<evidence type="ECO:0000313" key="11">
    <source>
        <dbReference type="Proteomes" id="UP000218418"/>
    </source>
</evidence>
<dbReference type="EC" id="2.7.11.1" evidence="1"/>
<name>A0A1Z4LW56_9CYAN</name>
<dbReference type="PROSITE" id="PS00108">
    <property type="entry name" value="PROTEIN_KINASE_ST"/>
    <property type="match status" value="1"/>
</dbReference>
<dbReference type="EMBL" id="AP018227">
    <property type="protein sequence ID" value="BAY85469.1"/>
    <property type="molecule type" value="Genomic_DNA"/>
</dbReference>
<dbReference type="Gene3D" id="1.10.510.10">
    <property type="entry name" value="Transferase(Phosphotransferase) domain 1"/>
    <property type="match status" value="1"/>
</dbReference>
<keyword evidence="4" id="KW-0547">Nucleotide-binding</keyword>
<dbReference type="CDD" id="cd14014">
    <property type="entry name" value="STKc_PknB_like"/>
    <property type="match status" value="1"/>
</dbReference>
<evidence type="ECO:0000256" key="4">
    <source>
        <dbReference type="ARBA" id="ARBA00022741"/>
    </source>
</evidence>
<sequence length="512" mass="57314">MTPALLNGRYKVIKVLASGGFGETFLAEDIQMPSKRKCVIKQLKPVEHNPQIYELVKERFQREAALLEELSDGINQIPHLYAYFNNDGQFYLVQEYIQGDTLGKKLRKEGRLNDTFVKEILINILPVLEYIHAKRIVHRDIKPDNILIRSVDNLPVLIDFGAVKETMHTVMVVSENSTRSIVIGTPGFMPSEQTAGRPVYSSDLYSLGLTAIYLLTGKMPQELPTLPSTGDIIWKEFAPNISPDFAAILDKAIQPHPRERFLTAKEMLLALQPQKVAITPKVPKISLPLKNSAEPPTVISLPSSEAQAQPSTVLVNQGMKDWQKATIIGGVIGVCVVGGMTFINRQPTDILVRKTLAENKDNSSQNTAHLVNPPKSSITKEAALSVLNRWQDAKRQLFAPPFNQSLGAELTTGEAYRKNIGSGSSLEWLSNNNSYYRYGVQSIDSVEKFVASKDRATIEIIFTEDRKFYRNGKIVIGKNTSFDTRLVRYSLQLENGQLKISDYETINIINNR</sequence>
<evidence type="ECO:0000313" key="10">
    <source>
        <dbReference type="EMBL" id="BAY85469.1"/>
    </source>
</evidence>
<evidence type="ECO:0000256" key="8">
    <source>
        <dbReference type="ARBA" id="ARBA00048679"/>
    </source>
</evidence>
<keyword evidence="5 10" id="KW-0418">Kinase</keyword>
<evidence type="ECO:0000256" key="1">
    <source>
        <dbReference type="ARBA" id="ARBA00012513"/>
    </source>
</evidence>
<evidence type="ECO:0000256" key="2">
    <source>
        <dbReference type="ARBA" id="ARBA00022527"/>
    </source>
</evidence>
<dbReference type="Proteomes" id="UP000218418">
    <property type="component" value="Chromosome"/>
</dbReference>